<dbReference type="GO" id="GO:0016020">
    <property type="term" value="C:membrane"/>
    <property type="evidence" value="ECO:0007669"/>
    <property type="project" value="InterPro"/>
</dbReference>
<gene>
    <name evidence="11" type="primary">syn10</name>
    <name evidence="11" type="ORF">DFA_04664</name>
</gene>
<dbReference type="Gene3D" id="1.20.58.90">
    <property type="match status" value="1"/>
</dbReference>
<evidence type="ECO:0000256" key="8">
    <source>
        <dbReference type="ARBA" id="ARBA00037801"/>
    </source>
</evidence>
<keyword evidence="12" id="KW-1185">Reference proteome</keyword>
<dbReference type="EMBL" id="GL883009">
    <property type="protein sequence ID" value="EGG22535.1"/>
    <property type="molecule type" value="Genomic_DNA"/>
</dbReference>
<dbReference type="STRING" id="1054147.F4PQ72"/>
<name>F4PQ72_CACFS</name>
<dbReference type="OrthoDB" id="546861at2759"/>
<organism evidence="11 12">
    <name type="scientific">Cavenderia fasciculata</name>
    <name type="common">Slime mold</name>
    <name type="synonym">Dictyostelium fasciculatum</name>
    <dbReference type="NCBI Taxonomy" id="261658"/>
    <lineage>
        <taxon>Eukaryota</taxon>
        <taxon>Amoebozoa</taxon>
        <taxon>Evosea</taxon>
        <taxon>Eumycetozoa</taxon>
        <taxon>Dictyostelia</taxon>
        <taxon>Acytosteliales</taxon>
        <taxon>Cavenderiaceae</taxon>
        <taxon>Cavenderia</taxon>
    </lineage>
</organism>
<keyword evidence="5 9" id="KW-1133">Transmembrane helix</keyword>
<keyword evidence="2" id="KW-0813">Transport</keyword>
<dbReference type="RefSeq" id="XP_004360386.1">
    <property type="nucleotide sequence ID" value="XM_004360329.1"/>
</dbReference>
<dbReference type="SUPFAM" id="SSF58038">
    <property type="entry name" value="SNARE fusion complex"/>
    <property type="match status" value="1"/>
</dbReference>
<feature type="transmembrane region" description="Helical" evidence="9">
    <location>
        <begin position="232"/>
        <end position="253"/>
    </location>
</feature>
<dbReference type="InterPro" id="IPR000727">
    <property type="entry name" value="T_SNARE_dom"/>
</dbReference>
<dbReference type="PANTHER" id="PTHR12791">
    <property type="entry name" value="GOLGI SNARE BET1-RELATED"/>
    <property type="match status" value="1"/>
</dbReference>
<keyword evidence="7 9" id="KW-0472">Membrane</keyword>
<dbReference type="Gene3D" id="1.20.5.110">
    <property type="match status" value="1"/>
</dbReference>
<dbReference type="CDD" id="cd15841">
    <property type="entry name" value="SNARE_Qc"/>
    <property type="match status" value="1"/>
</dbReference>
<dbReference type="GO" id="GO:0005794">
    <property type="term" value="C:Golgi apparatus"/>
    <property type="evidence" value="ECO:0007669"/>
    <property type="project" value="UniProtKB-SubCell"/>
</dbReference>
<evidence type="ECO:0000256" key="2">
    <source>
        <dbReference type="ARBA" id="ARBA00022448"/>
    </source>
</evidence>
<dbReference type="KEGG" id="dfa:DFA_04664"/>
<dbReference type="GO" id="GO:0048193">
    <property type="term" value="P:Golgi vesicle transport"/>
    <property type="evidence" value="ECO:0007669"/>
    <property type="project" value="InterPro"/>
</dbReference>
<evidence type="ECO:0000313" key="11">
    <source>
        <dbReference type="EMBL" id="EGG22535.1"/>
    </source>
</evidence>
<evidence type="ECO:0000256" key="4">
    <source>
        <dbReference type="ARBA" id="ARBA00022927"/>
    </source>
</evidence>
<keyword evidence="4" id="KW-0653">Protein transport</keyword>
<comment type="similarity">
    <text evidence="1">Belongs to the syntaxin family.</text>
</comment>
<feature type="domain" description="T-SNARE coiled-coil homology" evidence="10">
    <location>
        <begin position="160"/>
        <end position="222"/>
    </location>
</feature>
<dbReference type="OMA" id="EHDPYRF"/>
<reference evidence="12" key="1">
    <citation type="journal article" date="2011" name="Genome Res.">
        <title>Phylogeny-wide analysis of social amoeba genomes highlights ancient origins for complex intercellular communication.</title>
        <authorList>
            <person name="Heidel A.J."/>
            <person name="Lawal H.M."/>
            <person name="Felder M."/>
            <person name="Schilde C."/>
            <person name="Helps N.R."/>
            <person name="Tunggal B."/>
            <person name="Rivero F."/>
            <person name="John U."/>
            <person name="Schleicher M."/>
            <person name="Eichinger L."/>
            <person name="Platzer M."/>
            <person name="Noegel A.A."/>
            <person name="Schaap P."/>
            <person name="Gloeckner G."/>
        </authorList>
    </citation>
    <scope>NUCLEOTIDE SEQUENCE [LARGE SCALE GENOMIC DNA]</scope>
    <source>
        <strain evidence="12">SH3</strain>
    </source>
</reference>
<evidence type="ECO:0000259" key="10">
    <source>
        <dbReference type="PROSITE" id="PS50192"/>
    </source>
</evidence>
<dbReference type="GeneID" id="14874812"/>
<evidence type="ECO:0000256" key="7">
    <source>
        <dbReference type="ARBA" id="ARBA00023136"/>
    </source>
</evidence>
<dbReference type="GO" id="GO:0015031">
    <property type="term" value="P:protein transport"/>
    <property type="evidence" value="ECO:0007669"/>
    <property type="project" value="UniProtKB-KW"/>
</dbReference>
<evidence type="ECO:0000256" key="3">
    <source>
        <dbReference type="ARBA" id="ARBA00022692"/>
    </source>
</evidence>
<evidence type="ECO:0000313" key="12">
    <source>
        <dbReference type="Proteomes" id="UP000007797"/>
    </source>
</evidence>
<evidence type="ECO:0000256" key="9">
    <source>
        <dbReference type="SAM" id="Phobius"/>
    </source>
</evidence>
<evidence type="ECO:0000256" key="6">
    <source>
        <dbReference type="ARBA" id="ARBA00023034"/>
    </source>
</evidence>
<evidence type="ECO:0000256" key="1">
    <source>
        <dbReference type="ARBA" id="ARBA00009063"/>
    </source>
</evidence>
<dbReference type="FunFam" id="1.20.58.90:FF:000004">
    <property type="entry name" value="Syntaxin 10"/>
    <property type="match status" value="1"/>
</dbReference>
<dbReference type="InterPro" id="IPR015260">
    <property type="entry name" value="Syntaxin-6/10/61_N"/>
</dbReference>
<dbReference type="AlphaFoldDB" id="F4PQ72"/>
<dbReference type="Pfam" id="PF09177">
    <property type="entry name" value="STX6_10_61_N"/>
    <property type="match status" value="1"/>
</dbReference>
<accession>F4PQ72</accession>
<proteinExistence type="inferred from homology"/>
<dbReference type="SMART" id="SM00397">
    <property type="entry name" value="t_SNARE"/>
    <property type="match status" value="1"/>
</dbReference>
<dbReference type="SUPFAM" id="SSF47661">
    <property type="entry name" value="t-snare proteins"/>
    <property type="match status" value="1"/>
</dbReference>
<dbReference type="InterPro" id="IPR010989">
    <property type="entry name" value="SNARE"/>
</dbReference>
<evidence type="ECO:0000256" key="5">
    <source>
        <dbReference type="ARBA" id="ARBA00022989"/>
    </source>
</evidence>
<dbReference type="Proteomes" id="UP000007797">
    <property type="component" value="Unassembled WGS sequence"/>
</dbReference>
<keyword evidence="6" id="KW-0333">Golgi apparatus</keyword>
<protein>
    <submittedName>
        <fullName evidence="11">Syntaxin 10</fullName>
    </submittedName>
</protein>
<dbReference type="PROSITE" id="PS50192">
    <property type="entry name" value="T_SNARE"/>
    <property type="match status" value="1"/>
</dbReference>
<comment type="subcellular location">
    <subcellularLocation>
        <location evidence="8">Golgi apparatus</location>
        <location evidence="8">trans-Golgi network membrane</location>
        <topology evidence="8">Single-pass type IV membrane protein</topology>
    </subcellularLocation>
</comment>
<keyword evidence="3 9" id="KW-0812">Transmembrane</keyword>
<sequence>MSQDPFYMVQADVQSSLRLLTNDHTRWKQLLLETNTATNDEFKWTTKELKKRVRRHEETLRDLSNSNIVAEKFREKYLLTFDEIESRKRFVREANATLDIIKQDFNSPTTHQKIESDKQKELLYSEKRMNIEQDSRYSGLQRAVEEDNNDYLRDNMMMQQRYYEDQDQGLDILSQNVMELGEMTKVMETEIKSQGNILDRLGERAAKSQGALGSMMRRLDRFMTQTSSKVQWTLIAILGVIFLILVIISTTILKKK</sequence>